<dbReference type="InterPro" id="IPR008201">
    <property type="entry name" value="HepT-like"/>
</dbReference>
<proteinExistence type="predicted"/>
<keyword evidence="3" id="KW-0540">Nuclease</keyword>
<dbReference type="EMBL" id="JAKPBZ010000114">
    <property type="protein sequence ID" value="MCL2894639.1"/>
    <property type="molecule type" value="Genomic_DNA"/>
</dbReference>
<dbReference type="PANTHER" id="PTHR34139">
    <property type="entry name" value="UPF0331 PROTEIN MJ0127"/>
    <property type="match status" value="1"/>
</dbReference>
<evidence type="ECO:0000256" key="2">
    <source>
        <dbReference type="ARBA" id="ARBA00022649"/>
    </source>
</evidence>
<comment type="caution">
    <text evidence="6">The sequence shown here is derived from an EMBL/GenBank/DDBJ whole genome shotgun (WGS) entry which is preliminary data.</text>
</comment>
<keyword evidence="4" id="KW-0547">Nucleotide-binding</keyword>
<keyword evidence="5" id="KW-0378">Hydrolase</keyword>
<evidence type="ECO:0000313" key="6">
    <source>
        <dbReference type="EMBL" id="MCL2894639.1"/>
    </source>
</evidence>
<protein>
    <submittedName>
        <fullName evidence="6">DUF86 domain-containing protein</fullName>
    </submittedName>
</protein>
<dbReference type="RefSeq" id="WP_249229567.1">
    <property type="nucleotide sequence ID" value="NZ_JAKPBZ010000114.1"/>
</dbReference>
<dbReference type="Pfam" id="PF01934">
    <property type="entry name" value="HepT-like"/>
    <property type="match status" value="1"/>
</dbReference>
<dbReference type="PANTHER" id="PTHR34139:SF1">
    <property type="entry name" value="RNASE MJ1380-RELATED"/>
    <property type="match status" value="1"/>
</dbReference>
<evidence type="ECO:0000313" key="7">
    <source>
        <dbReference type="Proteomes" id="UP001203069"/>
    </source>
</evidence>
<dbReference type="SUPFAM" id="SSF81593">
    <property type="entry name" value="Nucleotidyltransferase substrate binding subunit/domain"/>
    <property type="match status" value="1"/>
</dbReference>
<accession>A0ABT0MXS6</accession>
<keyword evidence="1" id="KW-0597">Phosphoprotein</keyword>
<name>A0ABT0MXS6_9GAMM</name>
<reference evidence="6 7" key="1">
    <citation type="submission" date="2022-02" db="EMBL/GenBank/DDBJ databases">
        <title>Description of Brenneria tiliae sp. nov. isolated from symptomatic Tilia x moltkei and Tilia x europaea trees in the UK.</title>
        <authorList>
            <person name="Kile H."/>
        </authorList>
    </citation>
    <scope>NUCLEOTIDE SEQUENCE [LARGE SCALE GENOMIC DNA]</scope>
    <source>
        <strain evidence="6 7">MC1SB4.1</strain>
    </source>
</reference>
<evidence type="ECO:0000256" key="5">
    <source>
        <dbReference type="ARBA" id="ARBA00022801"/>
    </source>
</evidence>
<evidence type="ECO:0000256" key="1">
    <source>
        <dbReference type="ARBA" id="ARBA00022553"/>
    </source>
</evidence>
<keyword evidence="2" id="KW-1277">Toxin-antitoxin system</keyword>
<keyword evidence="7" id="KW-1185">Reference proteome</keyword>
<evidence type="ECO:0000256" key="3">
    <source>
        <dbReference type="ARBA" id="ARBA00022722"/>
    </source>
</evidence>
<dbReference type="InterPro" id="IPR051813">
    <property type="entry name" value="HepT_RNase_toxin"/>
</dbReference>
<sequence length="118" mass="13736">MSKTVLIDHIQHILAASRKCVYFIDGMEQIDFNCDVLKQDAVLMNFIVIGEAATKIMQKHPDFIETNQHIPWKQIRGLRNQVAHGYFDVDLVTIWNTVKNRLPELIEQLENLDYPTLD</sequence>
<gene>
    <name evidence="6" type="ORF">MFP26_18330</name>
</gene>
<dbReference type="Proteomes" id="UP001203069">
    <property type="component" value="Unassembled WGS sequence"/>
</dbReference>
<organism evidence="6 7">
    <name type="scientific">Brenneria tiliae</name>
    <dbReference type="NCBI Taxonomy" id="2914984"/>
    <lineage>
        <taxon>Bacteria</taxon>
        <taxon>Pseudomonadati</taxon>
        <taxon>Pseudomonadota</taxon>
        <taxon>Gammaproteobacteria</taxon>
        <taxon>Enterobacterales</taxon>
        <taxon>Pectobacteriaceae</taxon>
        <taxon>Brenneria</taxon>
    </lineage>
</organism>
<evidence type="ECO:0000256" key="4">
    <source>
        <dbReference type="ARBA" id="ARBA00022741"/>
    </source>
</evidence>